<dbReference type="GeneID" id="80519297"/>
<organism evidence="1">
    <name type="scientific">Tupanvirus soda lake</name>
    <dbReference type="NCBI Taxonomy" id="2126985"/>
    <lineage>
        <taxon>Viruses</taxon>
        <taxon>Varidnaviria</taxon>
        <taxon>Bamfordvirae</taxon>
        <taxon>Nucleocytoviricota</taxon>
        <taxon>Megaviricetes</taxon>
        <taxon>Imitervirales</taxon>
        <taxon>Mimiviridae</taxon>
        <taxon>Megamimivirinae</taxon>
        <taxon>Tupanvirus</taxon>
        <taxon>Tupanvirus salinum</taxon>
    </lineage>
</organism>
<reference evidence="1" key="2">
    <citation type="journal article" date="2018" name="Nat. Commun.">
        <title>Tailed giant Tupanvirus possesses the most complete translational apparatus of the known virosphere.</title>
        <authorList>
            <person name="Abrahao J."/>
            <person name="Silva L."/>
            <person name="Silva L.S."/>
            <person name="Khalil J.Y.B."/>
            <person name="Rodrigues R."/>
            <person name="Arantes T."/>
            <person name="Assis F."/>
            <person name="Boratto P."/>
            <person name="Andrade M."/>
            <person name="Kroon E.G."/>
            <person name="Ribeiro B."/>
            <person name="Bergier I."/>
            <person name="Seligmann H."/>
            <person name="Ghigo E."/>
            <person name="Colson P."/>
            <person name="Levasseur A."/>
            <person name="Kroemer G."/>
            <person name="Raoult D."/>
            <person name="La Scola B."/>
        </authorList>
    </citation>
    <scope>NUCLEOTIDE SEQUENCE [LARGE SCALE GENOMIC DNA]</scope>
    <source>
        <strain evidence="1">Soda lake</strain>
    </source>
</reference>
<protein>
    <submittedName>
        <fullName evidence="1">Uncharacterized protein</fullName>
    </submittedName>
</protein>
<dbReference type="KEGG" id="vg:80519297"/>
<proteinExistence type="predicted"/>
<dbReference type="EMBL" id="KY523104">
    <property type="protein sequence ID" value="QKU35850.1"/>
    <property type="molecule type" value="Genomic_DNA"/>
</dbReference>
<sequence length="121" mass="14738">MVKTTIGNGSHFAYIKIIKNVPLKNITTNPIKKNTDKILLIDSIESFDIFTEIYGYIDNKEILIKWDSVAKDFKGFKLGYNDELFEYRFYYCYYKNKQYYSWWDSEYYFNDPIIFYQPKIY</sequence>
<accession>A0A6N1NPT9</accession>
<name>A0A6N1NPT9_9VIRU</name>
<evidence type="ECO:0000313" key="1">
    <source>
        <dbReference type="EMBL" id="QKU35850.1"/>
    </source>
</evidence>
<dbReference type="RefSeq" id="YP_010782533.1">
    <property type="nucleotide sequence ID" value="NC_075039.1"/>
</dbReference>
<reference evidence="1" key="1">
    <citation type="submission" date="2017-01" db="EMBL/GenBank/DDBJ databases">
        <authorList>
            <person name="Assis F.L."/>
            <person name="Abrahao J.S."/>
            <person name="Silva L."/>
            <person name="Khalil J.B."/>
            <person name="Rodrigues R."/>
            <person name="Silva L.S."/>
            <person name="Arantes T."/>
            <person name="Boratto P."/>
            <person name="Andrade M."/>
            <person name="Kroon E.G."/>
            <person name="Ribeiro B."/>
            <person name="Bergier I."/>
            <person name="Seligmann H."/>
            <person name="Ghigo E."/>
            <person name="Colson P."/>
            <person name="Levasseur A."/>
            <person name="Raoult D."/>
            <person name="Scola B.L."/>
        </authorList>
    </citation>
    <scope>NUCLEOTIDE SEQUENCE</scope>
    <source>
        <strain evidence="1">Soda lake</strain>
    </source>
</reference>